<feature type="domain" description="Superoxide dismutase copper/zinc binding" evidence="3">
    <location>
        <begin position="63"/>
        <end position="193"/>
    </location>
</feature>
<evidence type="ECO:0000313" key="6">
    <source>
        <dbReference type="Proteomes" id="UP001144397"/>
    </source>
</evidence>
<feature type="chain" id="PRO_5040804849" evidence="2">
    <location>
        <begin position="36"/>
        <end position="196"/>
    </location>
</feature>
<keyword evidence="7" id="KW-1185">Reference proteome</keyword>
<dbReference type="SUPFAM" id="SSF49329">
    <property type="entry name" value="Cu,Zn superoxide dismutase-like"/>
    <property type="match status" value="1"/>
</dbReference>
<organism evidence="4 6">
    <name type="scientific">Xanthobacter flavus</name>
    <dbReference type="NCBI Taxonomy" id="281"/>
    <lineage>
        <taxon>Bacteria</taxon>
        <taxon>Pseudomonadati</taxon>
        <taxon>Pseudomonadota</taxon>
        <taxon>Alphaproteobacteria</taxon>
        <taxon>Hyphomicrobiales</taxon>
        <taxon>Xanthobacteraceae</taxon>
        <taxon>Xanthobacter</taxon>
    </lineage>
</organism>
<dbReference type="PANTHER" id="PTHR10003">
    <property type="entry name" value="SUPEROXIDE DISMUTASE CU-ZN -RELATED"/>
    <property type="match status" value="1"/>
</dbReference>
<comment type="caution">
    <text evidence="4">The sequence shown here is derived from an EMBL/GenBank/DDBJ whole genome shotgun (WGS) entry which is preliminary data.</text>
</comment>
<dbReference type="Pfam" id="PF00080">
    <property type="entry name" value="Sod_Cu"/>
    <property type="match status" value="1"/>
</dbReference>
<dbReference type="AlphaFoldDB" id="A0A9W6FJY4"/>
<dbReference type="EMBL" id="BSDO01000001">
    <property type="protein sequence ID" value="GLI20358.1"/>
    <property type="molecule type" value="Genomic_DNA"/>
</dbReference>
<dbReference type="EC" id="1.15.1.1" evidence="5"/>
<dbReference type="InterPro" id="IPR001424">
    <property type="entry name" value="SOD_Cu_Zn_dom"/>
</dbReference>
<dbReference type="InterPro" id="IPR036423">
    <property type="entry name" value="SOD-like_Cu/Zn_dom_sf"/>
</dbReference>
<dbReference type="GO" id="GO:0005507">
    <property type="term" value="F:copper ion binding"/>
    <property type="evidence" value="ECO:0007669"/>
    <property type="project" value="InterPro"/>
</dbReference>
<dbReference type="InterPro" id="IPR024134">
    <property type="entry name" value="SOD_Cu/Zn_/chaperone"/>
</dbReference>
<comment type="similarity">
    <text evidence="1">Belongs to the Cu-Zn superoxide dismutase family.</text>
</comment>
<evidence type="ECO:0000313" key="4">
    <source>
        <dbReference type="EMBL" id="GLI20358.1"/>
    </source>
</evidence>
<gene>
    <name evidence="5" type="ORF">GGQ86_002357</name>
    <name evidence="4" type="ORF">XFLAVUS301_00320</name>
</gene>
<evidence type="ECO:0000259" key="3">
    <source>
        <dbReference type="Pfam" id="PF00080"/>
    </source>
</evidence>
<keyword evidence="2" id="KW-0732">Signal</keyword>
<dbReference type="EMBL" id="JAVDPY010000003">
    <property type="protein sequence ID" value="MDR6333887.1"/>
    <property type="molecule type" value="Genomic_DNA"/>
</dbReference>
<evidence type="ECO:0000313" key="7">
    <source>
        <dbReference type="Proteomes" id="UP001245370"/>
    </source>
</evidence>
<proteinExistence type="inferred from homology"/>
<reference evidence="4" key="1">
    <citation type="submission" date="2022-12" db="EMBL/GenBank/DDBJ databases">
        <title>Reference genome sequencing for broad-spectrum identification of bacterial and archaeal isolates by mass spectrometry.</title>
        <authorList>
            <person name="Sekiguchi Y."/>
            <person name="Tourlousse D.M."/>
        </authorList>
    </citation>
    <scope>NUCLEOTIDE SEQUENCE</scope>
    <source>
        <strain evidence="4">301</strain>
    </source>
</reference>
<reference evidence="5 7" key="2">
    <citation type="submission" date="2023-07" db="EMBL/GenBank/DDBJ databases">
        <title>Genomic Encyclopedia of Type Strains, Phase IV (KMG-IV): sequencing the most valuable type-strain genomes for metagenomic binning, comparative biology and taxonomic classification.</title>
        <authorList>
            <person name="Goeker M."/>
        </authorList>
    </citation>
    <scope>NUCLEOTIDE SEQUENCE [LARGE SCALE GENOMIC DNA]</scope>
    <source>
        <strain evidence="5 7">DSM 338</strain>
    </source>
</reference>
<dbReference type="GeneID" id="95760825"/>
<protein>
    <submittedName>
        <fullName evidence="5">Cu-Zn family superoxide dismutase</fullName>
        <ecNumber evidence="5">1.15.1.1</ecNumber>
    </submittedName>
</protein>
<dbReference type="RefSeq" id="WP_281804441.1">
    <property type="nucleotide sequence ID" value="NZ_BSDO01000001.1"/>
</dbReference>
<evidence type="ECO:0000256" key="1">
    <source>
        <dbReference type="ARBA" id="ARBA00010457"/>
    </source>
</evidence>
<sequence length="196" mass="19793">MRPVTTSAHSVRATRSLPLLAALLTGPLFIAPALAQAPAAAPAAPAAKVVKADIINNEGKTIGSATATGTERVTIVRVALAAGALPPGWHGIHFHQVANCSDTAKFMDSKGHVNHHDKAHGLLNPNGPAQGDLPNIYANADGSVNAEVSSTTGLTDKDGLGQPGGFALVIHASPDDFITQPIGGAGARIACAAFKP</sequence>
<evidence type="ECO:0000256" key="2">
    <source>
        <dbReference type="SAM" id="SignalP"/>
    </source>
</evidence>
<keyword evidence="5" id="KW-0560">Oxidoreductase</keyword>
<dbReference type="GO" id="GO:0004784">
    <property type="term" value="F:superoxide dismutase activity"/>
    <property type="evidence" value="ECO:0007669"/>
    <property type="project" value="UniProtKB-EC"/>
</dbReference>
<dbReference type="Gene3D" id="2.60.40.200">
    <property type="entry name" value="Superoxide dismutase, copper/zinc binding domain"/>
    <property type="match status" value="1"/>
</dbReference>
<name>A0A9W6FJY4_XANFL</name>
<dbReference type="Proteomes" id="UP001144397">
    <property type="component" value="Unassembled WGS sequence"/>
</dbReference>
<accession>A0A9W6FJY4</accession>
<evidence type="ECO:0000313" key="5">
    <source>
        <dbReference type="EMBL" id="MDR6333887.1"/>
    </source>
</evidence>
<feature type="signal peptide" evidence="2">
    <location>
        <begin position="1"/>
        <end position="35"/>
    </location>
</feature>
<dbReference type="Proteomes" id="UP001245370">
    <property type="component" value="Unassembled WGS sequence"/>
</dbReference>